<sequence>MTRINSFVVTRKLREGVGDNNKEASYSNIVWFKQANFFPMPTVYPNPPGLQRKFAVKTIYVYPKEFPCREY</sequence>
<keyword evidence="2" id="KW-1185">Reference proteome</keyword>
<dbReference type="EMBL" id="RWGY01000011">
    <property type="protein sequence ID" value="TVU32794.1"/>
    <property type="molecule type" value="Genomic_DNA"/>
</dbReference>
<organism evidence="1 2">
    <name type="scientific">Eragrostis curvula</name>
    <name type="common">weeping love grass</name>
    <dbReference type="NCBI Taxonomy" id="38414"/>
    <lineage>
        <taxon>Eukaryota</taxon>
        <taxon>Viridiplantae</taxon>
        <taxon>Streptophyta</taxon>
        <taxon>Embryophyta</taxon>
        <taxon>Tracheophyta</taxon>
        <taxon>Spermatophyta</taxon>
        <taxon>Magnoliopsida</taxon>
        <taxon>Liliopsida</taxon>
        <taxon>Poales</taxon>
        <taxon>Poaceae</taxon>
        <taxon>PACMAD clade</taxon>
        <taxon>Chloridoideae</taxon>
        <taxon>Eragrostideae</taxon>
        <taxon>Eragrostidinae</taxon>
        <taxon>Eragrostis</taxon>
    </lineage>
</organism>
<accession>A0A5J9VBE1</accession>
<comment type="caution">
    <text evidence="1">The sequence shown here is derived from an EMBL/GenBank/DDBJ whole genome shotgun (WGS) entry which is preliminary data.</text>
</comment>
<dbReference type="Proteomes" id="UP000324897">
    <property type="component" value="Chromosome 1"/>
</dbReference>
<protein>
    <submittedName>
        <fullName evidence="1">Uncharacterized protein</fullName>
    </submittedName>
</protein>
<name>A0A5J9VBE1_9POAL</name>
<dbReference type="Gramene" id="TVU32794">
    <property type="protein sequence ID" value="TVU32794"/>
    <property type="gene ID" value="EJB05_24550"/>
</dbReference>
<dbReference type="AlphaFoldDB" id="A0A5J9VBE1"/>
<gene>
    <name evidence="1" type="ORF">EJB05_24550</name>
</gene>
<reference evidence="1 2" key="1">
    <citation type="journal article" date="2019" name="Sci. Rep.">
        <title>A high-quality genome of Eragrostis curvula grass provides insights into Poaceae evolution and supports new strategies to enhance forage quality.</title>
        <authorList>
            <person name="Carballo J."/>
            <person name="Santos B.A.C.M."/>
            <person name="Zappacosta D."/>
            <person name="Garbus I."/>
            <person name="Selva J.P."/>
            <person name="Gallo C.A."/>
            <person name="Diaz A."/>
            <person name="Albertini E."/>
            <person name="Caccamo M."/>
            <person name="Echenique V."/>
        </authorList>
    </citation>
    <scope>NUCLEOTIDE SEQUENCE [LARGE SCALE GENOMIC DNA]</scope>
    <source>
        <strain evidence="2">cv. Victoria</strain>
        <tissue evidence="1">Leaf</tissue>
    </source>
</reference>
<evidence type="ECO:0000313" key="1">
    <source>
        <dbReference type="EMBL" id="TVU32794.1"/>
    </source>
</evidence>
<proteinExistence type="predicted"/>
<evidence type="ECO:0000313" key="2">
    <source>
        <dbReference type="Proteomes" id="UP000324897"/>
    </source>
</evidence>